<feature type="transmembrane region" description="Helical" evidence="1">
    <location>
        <begin position="41"/>
        <end position="62"/>
    </location>
</feature>
<protein>
    <recommendedName>
        <fullName evidence="3">Flp/Fap pilin component</fullName>
    </recommendedName>
</protein>
<keyword evidence="1" id="KW-1133">Transmembrane helix</keyword>
<evidence type="ECO:0008006" key="3">
    <source>
        <dbReference type="Google" id="ProtNLM"/>
    </source>
</evidence>
<reference evidence="2" key="1">
    <citation type="submission" date="2006-06" db="EMBL/GenBank/DDBJ databases">
        <title>Complete sequence of chromosome of Chelativorans sp. BNC1.</title>
        <authorList>
            <consortium name="US DOE Joint Genome Institute"/>
            <person name="Copeland A."/>
            <person name="Lucas S."/>
            <person name="Lapidus A."/>
            <person name="Barry K."/>
            <person name="Detter J.C."/>
            <person name="Glavina del Rio T."/>
            <person name="Hammon N."/>
            <person name="Israni S."/>
            <person name="Dalin E."/>
            <person name="Tice H."/>
            <person name="Pitluck S."/>
            <person name="Chertkov O."/>
            <person name="Brettin T."/>
            <person name="Bruce D."/>
            <person name="Han C."/>
            <person name="Tapia R."/>
            <person name="Gilna P."/>
            <person name="Schmutz J."/>
            <person name="Larimer F."/>
            <person name="Land M."/>
            <person name="Hauser L."/>
            <person name="Kyrpides N."/>
            <person name="Mikhailova N."/>
            <person name="Richardson P."/>
        </authorList>
    </citation>
    <scope>NUCLEOTIDE SEQUENCE</scope>
    <source>
        <strain evidence="2">BNC1</strain>
    </source>
</reference>
<dbReference type="KEGG" id="mes:Meso_3008"/>
<evidence type="ECO:0000313" key="2">
    <source>
        <dbReference type="EMBL" id="ABG64380.1"/>
    </source>
</evidence>
<dbReference type="EMBL" id="CP000390">
    <property type="protein sequence ID" value="ABG64380.1"/>
    <property type="molecule type" value="Genomic_DNA"/>
</dbReference>
<sequence>MERVDSARPHQNLLTLVSQHGRSRFEALTVKHFLRSSKDGATAVECALIAGILVIAIVAGLAELSRVLGHTYAPVAEDLANAGD</sequence>
<keyword evidence="1" id="KW-0812">Transmembrane</keyword>
<organism evidence="2">
    <name type="scientific">Chelativorans sp. (strain BNC1)</name>
    <dbReference type="NCBI Taxonomy" id="266779"/>
    <lineage>
        <taxon>Bacteria</taxon>
        <taxon>Pseudomonadati</taxon>
        <taxon>Pseudomonadota</taxon>
        <taxon>Alphaproteobacteria</taxon>
        <taxon>Hyphomicrobiales</taxon>
        <taxon>Phyllobacteriaceae</taxon>
        <taxon>Chelativorans</taxon>
    </lineage>
</organism>
<dbReference type="HOGENOM" id="CLU_2521564_0_0_5"/>
<evidence type="ECO:0000256" key="1">
    <source>
        <dbReference type="SAM" id="Phobius"/>
    </source>
</evidence>
<name>Q11DZ5_CHESB</name>
<dbReference type="AlphaFoldDB" id="Q11DZ5"/>
<dbReference type="eggNOG" id="COG3847">
    <property type="taxonomic scope" value="Bacteria"/>
</dbReference>
<proteinExistence type="predicted"/>
<keyword evidence="1" id="KW-0472">Membrane</keyword>
<gene>
    <name evidence="2" type="ordered locus">Meso_3008</name>
</gene>
<dbReference type="STRING" id="266779.Meso_3008"/>
<accession>Q11DZ5</accession>